<dbReference type="Proteomes" id="UP001164746">
    <property type="component" value="Chromosome 5"/>
</dbReference>
<gene>
    <name evidence="1" type="ORF">MAR_021744</name>
</gene>
<keyword evidence="2" id="KW-1185">Reference proteome</keyword>
<accession>A0ABY7E961</accession>
<protein>
    <submittedName>
        <fullName evidence="1">Uncharacterized protein</fullName>
    </submittedName>
</protein>
<organism evidence="1 2">
    <name type="scientific">Mya arenaria</name>
    <name type="common">Soft-shell clam</name>
    <dbReference type="NCBI Taxonomy" id="6604"/>
    <lineage>
        <taxon>Eukaryota</taxon>
        <taxon>Metazoa</taxon>
        <taxon>Spiralia</taxon>
        <taxon>Lophotrochozoa</taxon>
        <taxon>Mollusca</taxon>
        <taxon>Bivalvia</taxon>
        <taxon>Autobranchia</taxon>
        <taxon>Heteroconchia</taxon>
        <taxon>Euheterodonta</taxon>
        <taxon>Imparidentia</taxon>
        <taxon>Neoheterodontei</taxon>
        <taxon>Myida</taxon>
        <taxon>Myoidea</taxon>
        <taxon>Myidae</taxon>
        <taxon>Mya</taxon>
    </lineage>
</organism>
<reference evidence="1" key="1">
    <citation type="submission" date="2022-11" db="EMBL/GenBank/DDBJ databases">
        <title>Centuries of genome instability and evolution in soft-shell clam transmissible cancer (bioRxiv).</title>
        <authorList>
            <person name="Hart S.F.M."/>
            <person name="Yonemitsu M.A."/>
            <person name="Giersch R.M."/>
            <person name="Beal B.F."/>
            <person name="Arriagada G."/>
            <person name="Davis B.W."/>
            <person name="Ostrander E.A."/>
            <person name="Goff S.P."/>
            <person name="Metzger M.J."/>
        </authorList>
    </citation>
    <scope>NUCLEOTIDE SEQUENCE</scope>
    <source>
        <strain evidence="1">MELC-2E11</strain>
        <tissue evidence="1">Siphon/mantle</tissue>
    </source>
</reference>
<sequence>MKDCAYGCCTNENTKIVSCCGPDTWMRPKYVQLTTITICMEGMRSTRHGKYPPMRSFKASLCRAIYK</sequence>
<name>A0ABY7E961_MYAAR</name>
<evidence type="ECO:0000313" key="2">
    <source>
        <dbReference type="Proteomes" id="UP001164746"/>
    </source>
</evidence>
<dbReference type="EMBL" id="CP111016">
    <property type="protein sequence ID" value="WAR06375.1"/>
    <property type="molecule type" value="Genomic_DNA"/>
</dbReference>
<proteinExistence type="predicted"/>
<evidence type="ECO:0000313" key="1">
    <source>
        <dbReference type="EMBL" id="WAR06375.1"/>
    </source>
</evidence>